<evidence type="ECO:0000313" key="5">
    <source>
        <dbReference type="EMBL" id="RVU34743.1"/>
    </source>
</evidence>
<dbReference type="InterPro" id="IPR023198">
    <property type="entry name" value="PGP-like_dom2"/>
</dbReference>
<dbReference type="SFLD" id="SFLDG01129">
    <property type="entry name" value="C1.5:_HAD__Beta-PGM__Phosphata"/>
    <property type="match status" value="1"/>
</dbReference>
<dbReference type="GO" id="GO:0005829">
    <property type="term" value="C:cytosol"/>
    <property type="evidence" value="ECO:0007669"/>
    <property type="project" value="TreeGrafter"/>
</dbReference>
<name>A0A3S2Z706_9PROT</name>
<organism evidence="5 6">
    <name type="scientific">Hwanghaeella grinnelliae</name>
    <dbReference type="NCBI Taxonomy" id="2500179"/>
    <lineage>
        <taxon>Bacteria</taxon>
        <taxon>Pseudomonadati</taxon>
        <taxon>Pseudomonadota</taxon>
        <taxon>Alphaproteobacteria</taxon>
        <taxon>Rhodospirillales</taxon>
        <taxon>Rhodospirillaceae</taxon>
        <taxon>Hwanghaeella</taxon>
    </lineage>
</organism>
<keyword evidence="5" id="KW-0378">Hydrolase</keyword>
<dbReference type="InterPro" id="IPR036412">
    <property type="entry name" value="HAD-like_sf"/>
</dbReference>
<gene>
    <name evidence="5" type="ORF">EOI86_17990</name>
</gene>
<dbReference type="Pfam" id="PF13419">
    <property type="entry name" value="HAD_2"/>
    <property type="match status" value="1"/>
</dbReference>
<dbReference type="InterPro" id="IPR041492">
    <property type="entry name" value="HAD_2"/>
</dbReference>
<dbReference type="RefSeq" id="WP_127766857.1">
    <property type="nucleotide sequence ID" value="NZ_SADE01000003.1"/>
</dbReference>
<evidence type="ECO:0000256" key="2">
    <source>
        <dbReference type="ARBA" id="ARBA00004818"/>
    </source>
</evidence>
<keyword evidence="6" id="KW-1185">Reference proteome</keyword>
<dbReference type="Proteomes" id="UP000287447">
    <property type="component" value="Unassembled WGS sequence"/>
</dbReference>
<dbReference type="PANTHER" id="PTHR43434">
    <property type="entry name" value="PHOSPHOGLYCOLATE PHOSPHATASE"/>
    <property type="match status" value="1"/>
</dbReference>
<dbReference type="GO" id="GO:0008967">
    <property type="term" value="F:phosphoglycolate phosphatase activity"/>
    <property type="evidence" value="ECO:0007669"/>
    <property type="project" value="UniProtKB-EC"/>
</dbReference>
<dbReference type="Gene3D" id="1.10.150.240">
    <property type="entry name" value="Putative phosphatase, domain 2"/>
    <property type="match status" value="1"/>
</dbReference>
<dbReference type="EC" id="3.1.3.18" evidence="4"/>
<accession>A0A3S2Z706</accession>
<dbReference type="SUPFAM" id="SSF56784">
    <property type="entry name" value="HAD-like"/>
    <property type="match status" value="1"/>
</dbReference>
<dbReference type="EMBL" id="SADE01000003">
    <property type="protein sequence ID" value="RVU34743.1"/>
    <property type="molecule type" value="Genomic_DNA"/>
</dbReference>
<dbReference type="PANTHER" id="PTHR43434:SF1">
    <property type="entry name" value="PHOSPHOGLYCOLATE PHOSPHATASE"/>
    <property type="match status" value="1"/>
</dbReference>
<protein>
    <recommendedName>
        <fullName evidence="4">phosphoglycolate phosphatase</fullName>
        <ecNumber evidence="4">3.1.3.18</ecNumber>
    </recommendedName>
</protein>
<comment type="catalytic activity">
    <reaction evidence="1">
        <text>2-phosphoglycolate + H2O = glycolate + phosphate</text>
        <dbReference type="Rhea" id="RHEA:14369"/>
        <dbReference type="ChEBI" id="CHEBI:15377"/>
        <dbReference type="ChEBI" id="CHEBI:29805"/>
        <dbReference type="ChEBI" id="CHEBI:43474"/>
        <dbReference type="ChEBI" id="CHEBI:58033"/>
        <dbReference type="EC" id="3.1.3.18"/>
    </reaction>
</comment>
<dbReference type="GO" id="GO:0006281">
    <property type="term" value="P:DNA repair"/>
    <property type="evidence" value="ECO:0007669"/>
    <property type="project" value="TreeGrafter"/>
</dbReference>
<comment type="similarity">
    <text evidence="3">Belongs to the HAD-like hydrolase superfamily. CbbY/CbbZ/Gph/YieH family.</text>
</comment>
<dbReference type="OrthoDB" id="9793014at2"/>
<evidence type="ECO:0000313" key="6">
    <source>
        <dbReference type="Proteomes" id="UP000287447"/>
    </source>
</evidence>
<reference evidence="6" key="1">
    <citation type="submission" date="2019-01" db="EMBL/GenBank/DDBJ databases">
        <title>Gri0909 isolated from a small marine red alga.</title>
        <authorList>
            <person name="Kim J."/>
            <person name="Jeong S.E."/>
            <person name="Jeon C.O."/>
        </authorList>
    </citation>
    <scope>NUCLEOTIDE SEQUENCE [LARGE SCALE GENOMIC DNA]</scope>
    <source>
        <strain evidence="6">Gri0909</strain>
    </source>
</reference>
<dbReference type="InterPro" id="IPR050155">
    <property type="entry name" value="HAD-like_hydrolase_sf"/>
</dbReference>
<dbReference type="SFLD" id="SFLDS00003">
    <property type="entry name" value="Haloacid_Dehalogenase"/>
    <property type="match status" value="1"/>
</dbReference>
<dbReference type="AlphaFoldDB" id="A0A3S2Z706"/>
<evidence type="ECO:0000256" key="4">
    <source>
        <dbReference type="ARBA" id="ARBA00013078"/>
    </source>
</evidence>
<evidence type="ECO:0000256" key="1">
    <source>
        <dbReference type="ARBA" id="ARBA00000830"/>
    </source>
</evidence>
<proteinExistence type="inferred from homology"/>
<dbReference type="Gene3D" id="3.40.50.1000">
    <property type="entry name" value="HAD superfamily/HAD-like"/>
    <property type="match status" value="1"/>
</dbReference>
<comment type="pathway">
    <text evidence="2">Organic acid metabolism; glycolate biosynthesis; glycolate from 2-phosphoglycolate: step 1/1.</text>
</comment>
<sequence length="231" mass="25386">MDDVTAANGASRPAVLTGPVDVVIFDFDGVVVDSVELKVDAFRDMYRDHGAEVMNAVEAYTRYHGGMSRMKKFAYFEAELIGRPVDQTRIDALCAAYSALVEEKVCTCPLIEGAEAFLERFSGRIPFYVISGTPEAELNRIAERRGVSKYFRRLRGSPMSKEEGIEEFLADGPFSRDRAVMIGDAITDYDAAVATGIGFVGIAPPDIPHFFPDGTRIIPNLVPLAREIGHE</sequence>
<evidence type="ECO:0000256" key="3">
    <source>
        <dbReference type="ARBA" id="ARBA00006171"/>
    </source>
</evidence>
<comment type="caution">
    <text evidence="5">The sequence shown here is derived from an EMBL/GenBank/DDBJ whole genome shotgun (WGS) entry which is preliminary data.</text>
</comment>
<dbReference type="InterPro" id="IPR023214">
    <property type="entry name" value="HAD_sf"/>
</dbReference>